<evidence type="ECO:0000256" key="11">
    <source>
        <dbReference type="ARBA" id="ARBA00022917"/>
    </source>
</evidence>
<dbReference type="InterPro" id="IPR005147">
    <property type="entry name" value="tRNA_synthase_B5-dom"/>
</dbReference>
<evidence type="ECO:0000256" key="5">
    <source>
        <dbReference type="ARBA" id="ARBA00022490"/>
    </source>
</evidence>
<dbReference type="InterPro" id="IPR009061">
    <property type="entry name" value="DNA-bd_dom_put_sf"/>
</dbReference>
<dbReference type="InterPro" id="IPR004531">
    <property type="entry name" value="Phe-tRNA-synth_IIc_bsu_arc_euk"/>
</dbReference>
<evidence type="ECO:0000256" key="4">
    <source>
        <dbReference type="ARBA" id="ARBA00012814"/>
    </source>
</evidence>
<evidence type="ECO:0000256" key="1">
    <source>
        <dbReference type="ARBA" id="ARBA00001946"/>
    </source>
</evidence>
<comment type="cofactor">
    <cofactor evidence="1">
        <name>Mg(2+)</name>
        <dbReference type="ChEBI" id="CHEBI:18420"/>
    </cofactor>
</comment>
<feature type="domain" description="B5" evidence="14">
    <location>
        <begin position="303"/>
        <end position="381"/>
    </location>
</feature>
<evidence type="ECO:0000256" key="13">
    <source>
        <dbReference type="ARBA" id="ARBA00033189"/>
    </source>
</evidence>
<keyword evidence="10" id="KW-0460">Magnesium</keyword>
<keyword evidence="7" id="KW-0479">Metal-binding</keyword>
<dbReference type="Gene3D" id="3.50.40.10">
    <property type="entry name" value="Phenylalanyl-trna Synthetase, Chain B, domain 3"/>
    <property type="match status" value="1"/>
</dbReference>
<dbReference type="Proteomes" id="UP001141327">
    <property type="component" value="Unassembled WGS sequence"/>
</dbReference>
<dbReference type="Gene3D" id="3.30.56.10">
    <property type="match status" value="2"/>
</dbReference>
<dbReference type="Pfam" id="PF03484">
    <property type="entry name" value="B5"/>
    <property type="match status" value="1"/>
</dbReference>
<dbReference type="SMART" id="SM00874">
    <property type="entry name" value="B5"/>
    <property type="match status" value="1"/>
</dbReference>
<evidence type="ECO:0000256" key="7">
    <source>
        <dbReference type="ARBA" id="ARBA00022723"/>
    </source>
</evidence>
<comment type="similarity">
    <text evidence="3">Belongs to the phenylalanyl-tRNA synthetase beta subunit family. Type 2 subfamily.</text>
</comment>
<sequence length="610" mass="67380">MPVIEINKRAFLKALNRPEDLSHEAIEELCGQFGIEVDKFLDEEGTMKLEIAANRYDLCGFDGVVRAFRVFLGLEPAPTFTAAPARHHITVEPAVNKVRPYVVSAILRGMTFTDELYQAFIGLQEKLHENACRRRALVAIGTHDLDLIQAPFFYRARAPATIEFEPLHTGDLVIGKTSADKILAAYADPKNNSHLRPFVPLIGGSEVYPVICDSTPDGLGVLSLPPIINSERSKIRPRKVDAEGHVLDEGSHNVFVECTGTDLTRANIVLNTLITNFYPYCAGGVEKVEIRYEGQPPMVCPQLDTWTLTTTADYMRRAIGVEMTTADVVGFLNRMQYQAATDPAQPDRIVVRVPPTRSDVMHECDLMEDVAVAYGFKRIAQQACVPALQTVGGVLPDREMTELLRQEAAGCGFTEVATFALVSQDENFAFLQRPDDHSACVIENPKTRDFEVCRTNLLPCLLRTVSEVVLKDSAMDTGARNELRMCALHCAATPGFEVVHGLLDYTLNRFGVTCGEPAPAPADAPKRPTVRKTYRLVPSADQAFIEGQRADVILVRTTTRPEGPATVEEDRLGVIGVLHPRVLTRFEISEPCAAFELQVAKLYEVPFTTV</sequence>
<evidence type="ECO:0000256" key="8">
    <source>
        <dbReference type="ARBA" id="ARBA00022741"/>
    </source>
</evidence>
<comment type="subcellular location">
    <subcellularLocation>
        <location evidence="2">Cytoplasm</location>
    </subcellularLocation>
</comment>
<dbReference type="InterPro" id="IPR020825">
    <property type="entry name" value="Phe-tRNA_synthase-like_B3/B4"/>
</dbReference>
<evidence type="ECO:0000256" key="12">
    <source>
        <dbReference type="ARBA" id="ARBA00023146"/>
    </source>
</evidence>
<evidence type="ECO:0000259" key="14">
    <source>
        <dbReference type="PROSITE" id="PS51483"/>
    </source>
</evidence>
<dbReference type="PROSITE" id="PS51483">
    <property type="entry name" value="B5"/>
    <property type="match status" value="1"/>
</dbReference>
<evidence type="ECO:0000256" key="10">
    <source>
        <dbReference type="ARBA" id="ARBA00022842"/>
    </source>
</evidence>
<dbReference type="SUPFAM" id="SSF55681">
    <property type="entry name" value="Class II aaRS and biotin synthetases"/>
    <property type="match status" value="1"/>
</dbReference>
<name>A0ABQ8UT16_9EUKA</name>
<dbReference type="NCBIfam" id="TIGR00471">
    <property type="entry name" value="pheT_arch"/>
    <property type="match status" value="1"/>
</dbReference>
<dbReference type="PANTHER" id="PTHR10947">
    <property type="entry name" value="PHENYLALANYL-TRNA SYNTHETASE BETA CHAIN AND LEUCINE-RICH REPEAT-CONTAINING PROTEIN 47"/>
    <property type="match status" value="1"/>
</dbReference>
<proteinExistence type="inferred from homology"/>
<keyword evidence="5" id="KW-0963">Cytoplasm</keyword>
<dbReference type="InterPro" id="IPR045864">
    <property type="entry name" value="aa-tRNA-synth_II/BPL/LPL"/>
</dbReference>
<gene>
    <name evidence="15" type="ORF">PAPYR_881</name>
</gene>
<dbReference type="Gene3D" id="3.30.930.10">
    <property type="entry name" value="Bira Bifunctional Protein, Domain 2"/>
    <property type="match status" value="1"/>
</dbReference>
<keyword evidence="11" id="KW-0648">Protein biosynthesis</keyword>
<keyword evidence="9" id="KW-0067">ATP-binding</keyword>
<keyword evidence="16" id="KW-1185">Reference proteome</keyword>
<dbReference type="EMBL" id="JAPMOS010000003">
    <property type="protein sequence ID" value="KAJ4462282.1"/>
    <property type="molecule type" value="Genomic_DNA"/>
</dbReference>
<dbReference type="InterPro" id="IPR045060">
    <property type="entry name" value="Phe-tRNA-ligase_IIc_bsu"/>
</dbReference>
<evidence type="ECO:0000313" key="15">
    <source>
        <dbReference type="EMBL" id="KAJ4462282.1"/>
    </source>
</evidence>
<evidence type="ECO:0000256" key="3">
    <source>
        <dbReference type="ARBA" id="ARBA00007438"/>
    </source>
</evidence>
<evidence type="ECO:0000313" key="16">
    <source>
        <dbReference type="Proteomes" id="UP001141327"/>
    </source>
</evidence>
<dbReference type="InterPro" id="IPR041616">
    <property type="entry name" value="PheRS_beta_core"/>
</dbReference>
<evidence type="ECO:0000256" key="9">
    <source>
        <dbReference type="ARBA" id="ARBA00022840"/>
    </source>
</evidence>
<dbReference type="SMART" id="SM00873">
    <property type="entry name" value="B3_4"/>
    <property type="match status" value="1"/>
</dbReference>
<dbReference type="GO" id="GO:0016874">
    <property type="term" value="F:ligase activity"/>
    <property type="evidence" value="ECO:0007669"/>
    <property type="project" value="UniProtKB-KW"/>
</dbReference>
<protein>
    <recommendedName>
        <fullName evidence="4">phenylalanine--tRNA ligase</fullName>
        <ecNumber evidence="4">6.1.1.20</ecNumber>
    </recommendedName>
    <alternativeName>
        <fullName evidence="13">Phenylalanyl-tRNA synthetase beta subunit</fullName>
    </alternativeName>
</protein>
<dbReference type="PANTHER" id="PTHR10947:SF0">
    <property type="entry name" value="PHENYLALANINE--TRNA LIGASE BETA SUBUNIT"/>
    <property type="match status" value="1"/>
</dbReference>
<keyword evidence="12" id="KW-0030">Aminoacyl-tRNA synthetase</keyword>
<dbReference type="SUPFAM" id="SSF46955">
    <property type="entry name" value="Putative DNA-binding domain"/>
    <property type="match status" value="1"/>
</dbReference>
<accession>A0ABQ8UT16</accession>
<keyword evidence="8" id="KW-0547">Nucleotide-binding</keyword>
<dbReference type="InterPro" id="IPR005146">
    <property type="entry name" value="B3/B4_tRNA-bd"/>
</dbReference>
<evidence type="ECO:0000256" key="6">
    <source>
        <dbReference type="ARBA" id="ARBA00022598"/>
    </source>
</evidence>
<dbReference type="Pfam" id="PF18262">
    <property type="entry name" value="PhetRS_B1"/>
    <property type="match status" value="1"/>
</dbReference>
<comment type="caution">
    <text evidence="15">The sequence shown here is derived from an EMBL/GenBank/DDBJ whole genome shotgun (WGS) entry which is preliminary data.</text>
</comment>
<dbReference type="InterPro" id="IPR040659">
    <property type="entry name" value="PhetRS_B1"/>
</dbReference>
<dbReference type="Pfam" id="PF17759">
    <property type="entry name" value="tRNA_synthFbeta"/>
    <property type="match status" value="1"/>
</dbReference>
<reference evidence="15" key="1">
    <citation type="journal article" date="2022" name="bioRxiv">
        <title>Genomics of Preaxostyla Flagellates Illuminates Evolutionary Transitions and the Path Towards Mitochondrial Loss.</title>
        <authorList>
            <person name="Novak L.V.F."/>
            <person name="Treitli S.C."/>
            <person name="Pyrih J."/>
            <person name="Halakuc P."/>
            <person name="Pipaliya S.V."/>
            <person name="Vacek V."/>
            <person name="Brzon O."/>
            <person name="Soukal P."/>
            <person name="Eme L."/>
            <person name="Dacks J.B."/>
            <person name="Karnkowska A."/>
            <person name="Elias M."/>
            <person name="Hampl V."/>
        </authorList>
    </citation>
    <scope>NUCLEOTIDE SEQUENCE</scope>
    <source>
        <strain evidence="15">RCP-MX</strain>
    </source>
</reference>
<dbReference type="EC" id="6.1.1.20" evidence="4"/>
<evidence type="ECO:0000256" key="2">
    <source>
        <dbReference type="ARBA" id="ARBA00004496"/>
    </source>
</evidence>
<keyword evidence="6 15" id="KW-0436">Ligase</keyword>
<organism evidence="15 16">
    <name type="scientific">Paratrimastix pyriformis</name>
    <dbReference type="NCBI Taxonomy" id="342808"/>
    <lineage>
        <taxon>Eukaryota</taxon>
        <taxon>Metamonada</taxon>
        <taxon>Preaxostyla</taxon>
        <taxon>Paratrimastigidae</taxon>
        <taxon>Paratrimastix</taxon>
    </lineage>
</organism>